<dbReference type="Pfam" id="PF00567">
    <property type="entry name" value="TUDOR"/>
    <property type="match status" value="1"/>
</dbReference>
<evidence type="ECO:0000313" key="2">
    <source>
        <dbReference type="EMBL" id="CAD7461569.1"/>
    </source>
</evidence>
<dbReference type="Gene3D" id="2.40.50.90">
    <property type="match status" value="1"/>
</dbReference>
<dbReference type="InterPro" id="IPR035437">
    <property type="entry name" value="SNase_OB-fold_sf"/>
</dbReference>
<gene>
    <name evidence="2" type="ORF">TTEB3V08_LOCUS9478</name>
</gene>
<dbReference type="InterPro" id="IPR050621">
    <property type="entry name" value="Tudor_domain_containing"/>
</dbReference>
<dbReference type="PANTHER" id="PTHR22948">
    <property type="entry name" value="TUDOR DOMAIN CONTAINING PROTEIN"/>
    <property type="match status" value="1"/>
</dbReference>
<dbReference type="Gene3D" id="2.30.30.140">
    <property type="match status" value="1"/>
</dbReference>
<proteinExistence type="predicted"/>
<dbReference type="InterPro" id="IPR002999">
    <property type="entry name" value="Tudor"/>
</dbReference>
<name>A0A7R9IN73_9NEOP</name>
<dbReference type="GO" id="GO:0005737">
    <property type="term" value="C:cytoplasm"/>
    <property type="evidence" value="ECO:0007669"/>
    <property type="project" value="UniProtKB-ARBA"/>
</dbReference>
<accession>A0A7R9IN73</accession>
<feature type="domain" description="Tudor" evidence="1">
    <location>
        <begin position="20"/>
        <end position="129"/>
    </location>
</feature>
<evidence type="ECO:0000259" key="1">
    <source>
        <dbReference type="Pfam" id="PF00567"/>
    </source>
</evidence>
<dbReference type="AlphaFoldDB" id="A0A7R9IN73"/>
<dbReference type="PANTHER" id="PTHR22948:SF29">
    <property type="entry name" value="FI02030P-RELATED"/>
    <property type="match status" value="1"/>
</dbReference>
<dbReference type="EMBL" id="OE004936">
    <property type="protein sequence ID" value="CAD7461569.1"/>
    <property type="molecule type" value="Genomic_DNA"/>
</dbReference>
<sequence>MLSVSESYHCPEPKPLPLPPVGGTFDIMVFSAVDPGNFVVQALTYRHKLCELMCRMLACYGSRPKPEDSSQLDLNTAAKTKETLAAYHAGHWYRVNVKQSMNDEVLSVYFCDYGNVEFVVKSKIRTLHLSCKSGEWSQHDKEIFKSRVEERRFKCKVRGICADPVDCSQVMLEVELNDTSVTEHNSVHDQLKQQLTDAR</sequence>
<organism evidence="2">
    <name type="scientific">Timema tahoe</name>
    <dbReference type="NCBI Taxonomy" id="61484"/>
    <lineage>
        <taxon>Eukaryota</taxon>
        <taxon>Metazoa</taxon>
        <taxon>Ecdysozoa</taxon>
        <taxon>Arthropoda</taxon>
        <taxon>Hexapoda</taxon>
        <taxon>Insecta</taxon>
        <taxon>Pterygota</taxon>
        <taxon>Neoptera</taxon>
        <taxon>Polyneoptera</taxon>
        <taxon>Phasmatodea</taxon>
        <taxon>Timematodea</taxon>
        <taxon>Timematoidea</taxon>
        <taxon>Timematidae</taxon>
        <taxon>Timema</taxon>
    </lineage>
</organism>
<reference evidence="2" key="1">
    <citation type="submission" date="2020-11" db="EMBL/GenBank/DDBJ databases">
        <authorList>
            <person name="Tran Van P."/>
        </authorList>
    </citation>
    <scope>NUCLEOTIDE SEQUENCE</scope>
</reference>
<protein>
    <recommendedName>
        <fullName evidence="1">Tudor domain-containing protein</fullName>
    </recommendedName>
</protein>
<dbReference type="SUPFAM" id="SSF63748">
    <property type="entry name" value="Tudor/PWWP/MBT"/>
    <property type="match status" value="1"/>
</dbReference>